<name>A0ABQ2NF83_9ACTN</name>
<comment type="caution">
    <text evidence="1">The sequence shown here is derived from an EMBL/GenBank/DDBJ whole genome shotgun (WGS) entry which is preliminary data.</text>
</comment>
<dbReference type="InterPro" id="IPR051209">
    <property type="entry name" value="FAD-bind_Monooxygenase_sf"/>
</dbReference>
<dbReference type="InterPro" id="IPR036188">
    <property type="entry name" value="FAD/NAD-bd_sf"/>
</dbReference>
<proteinExistence type="predicted"/>
<accession>A0ABQ2NF83</accession>
<evidence type="ECO:0000313" key="1">
    <source>
        <dbReference type="EMBL" id="GGO94314.1"/>
    </source>
</evidence>
<organism evidence="1 2">
    <name type="scientific">Nocardioides phosphati</name>
    <dbReference type="NCBI Taxonomy" id="1867775"/>
    <lineage>
        <taxon>Bacteria</taxon>
        <taxon>Bacillati</taxon>
        <taxon>Actinomycetota</taxon>
        <taxon>Actinomycetes</taxon>
        <taxon>Propionibacteriales</taxon>
        <taxon>Nocardioidaceae</taxon>
        <taxon>Nocardioides</taxon>
    </lineage>
</organism>
<evidence type="ECO:0008006" key="3">
    <source>
        <dbReference type="Google" id="ProtNLM"/>
    </source>
</evidence>
<dbReference type="Proteomes" id="UP000655410">
    <property type="component" value="Unassembled WGS sequence"/>
</dbReference>
<dbReference type="Gene3D" id="3.50.50.60">
    <property type="entry name" value="FAD/NAD(P)-binding domain"/>
    <property type="match status" value="1"/>
</dbReference>
<sequence>MSAVPVRPARGRGVQREPEAFRARLLTGTDWFKHYYTGERVAILATGSEAASILPEVLHTAASVMVFEESPTWVTPVPVPLGPLRRTVSRIWLRASVPDAWTRRQLTPHKQFDGPHVTVSPSYYAALRDPRARLIHWPAYAIVANGVRCADGVEYQADTIILGATSRLAHSTLPQGARS</sequence>
<dbReference type="PANTHER" id="PTHR42877:SF4">
    <property type="entry name" value="FAD_NAD(P)-BINDING DOMAIN-CONTAINING PROTEIN-RELATED"/>
    <property type="match status" value="1"/>
</dbReference>
<evidence type="ECO:0000313" key="2">
    <source>
        <dbReference type="Proteomes" id="UP000655410"/>
    </source>
</evidence>
<gene>
    <name evidence="1" type="ORF">GCM10011584_35060</name>
</gene>
<dbReference type="PANTHER" id="PTHR42877">
    <property type="entry name" value="L-ORNITHINE N(5)-MONOOXYGENASE-RELATED"/>
    <property type="match status" value="1"/>
</dbReference>
<dbReference type="SUPFAM" id="SSF51905">
    <property type="entry name" value="FAD/NAD(P)-binding domain"/>
    <property type="match status" value="1"/>
</dbReference>
<dbReference type="RefSeq" id="WP_188785437.1">
    <property type="nucleotide sequence ID" value="NZ_BMNI01000019.1"/>
</dbReference>
<reference evidence="2" key="1">
    <citation type="journal article" date="2019" name="Int. J. Syst. Evol. Microbiol.">
        <title>The Global Catalogue of Microorganisms (GCM) 10K type strain sequencing project: providing services to taxonomists for standard genome sequencing and annotation.</title>
        <authorList>
            <consortium name="The Broad Institute Genomics Platform"/>
            <consortium name="The Broad Institute Genome Sequencing Center for Infectious Disease"/>
            <person name="Wu L."/>
            <person name="Ma J."/>
        </authorList>
    </citation>
    <scope>NUCLEOTIDE SEQUENCE [LARGE SCALE GENOMIC DNA]</scope>
    <source>
        <strain evidence="2">CGMCC 4.7371</strain>
    </source>
</reference>
<keyword evidence="2" id="KW-1185">Reference proteome</keyword>
<dbReference type="EMBL" id="BMNI01000019">
    <property type="protein sequence ID" value="GGO94314.1"/>
    <property type="molecule type" value="Genomic_DNA"/>
</dbReference>
<protein>
    <recommendedName>
        <fullName evidence="3">FAD-dependent oxidoreductase</fullName>
    </recommendedName>
</protein>